<evidence type="ECO:0000313" key="1">
    <source>
        <dbReference type="EMBL" id="KAJ0025360.1"/>
    </source>
</evidence>
<comment type="caution">
    <text evidence="1">The sequence shown here is derived from an EMBL/GenBank/DDBJ whole genome shotgun (WGS) entry which is preliminary data.</text>
</comment>
<proteinExistence type="predicted"/>
<name>A0ACC0XX97_9ROSI</name>
<accession>A0ACC0XX97</accession>
<keyword evidence="2" id="KW-1185">Reference proteome</keyword>
<evidence type="ECO:0000313" key="2">
    <source>
        <dbReference type="Proteomes" id="UP001163603"/>
    </source>
</evidence>
<sequence length="175" mass="19945">MKVDLLWLHSIIYANVPDFVFLAHVVDVQSAMHVPFVLRTVSSTLHCPAEHSPFYSHLGQLLSCICFSCGHGPKLSWSPFTISEYFLPFAIEGINNLIEQAILRADRLGIKVISLAALNKMLEEAFLTGATSRLRGAIALYLCRRRVKSPELYRLKDFRKSKRKLLWIVKITLFK</sequence>
<gene>
    <name evidence="1" type="ORF">Pint_07000</name>
</gene>
<organism evidence="1 2">
    <name type="scientific">Pistacia integerrima</name>
    <dbReference type="NCBI Taxonomy" id="434235"/>
    <lineage>
        <taxon>Eukaryota</taxon>
        <taxon>Viridiplantae</taxon>
        <taxon>Streptophyta</taxon>
        <taxon>Embryophyta</taxon>
        <taxon>Tracheophyta</taxon>
        <taxon>Spermatophyta</taxon>
        <taxon>Magnoliopsida</taxon>
        <taxon>eudicotyledons</taxon>
        <taxon>Gunneridae</taxon>
        <taxon>Pentapetalae</taxon>
        <taxon>rosids</taxon>
        <taxon>malvids</taxon>
        <taxon>Sapindales</taxon>
        <taxon>Anacardiaceae</taxon>
        <taxon>Pistacia</taxon>
    </lineage>
</organism>
<reference evidence="2" key="1">
    <citation type="journal article" date="2023" name="G3 (Bethesda)">
        <title>Genome assembly and association tests identify interacting loci associated with vigor, precocity, and sex in interspecific pistachio rootstocks.</title>
        <authorList>
            <person name="Palmer W."/>
            <person name="Jacygrad E."/>
            <person name="Sagayaradj S."/>
            <person name="Cavanaugh K."/>
            <person name="Han R."/>
            <person name="Bertier L."/>
            <person name="Beede B."/>
            <person name="Kafkas S."/>
            <person name="Golino D."/>
            <person name="Preece J."/>
            <person name="Michelmore R."/>
        </authorList>
    </citation>
    <scope>NUCLEOTIDE SEQUENCE [LARGE SCALE GENOMIC DNA]</scope>
</reference>
<dbReference type="Proteomes" id="UP001163603">
    <property type="component" value="Chromosome 10"/>
</dbReference>
<dbReference type="EMBL" id="CM047745">
    <property type="protein sequence ID" value="KAJ0025360.1"/>
    <property type="molecule type" value="Genomic_DNA"/>
</dbReference>
<protein>
    <submittedName>
        <fullName evidence="1">Uncharacterized protein</fullName>
    </submittedName>
</protein>